<keyword evidence="1" id="KW-0812">Transmembrane</keyword>
<evidence type="ECO:0000313" key="3">
    <source>
        <dbReference type="Proteomes" id="UP000295793"/>
    </source>
</evidence>
<dbReference type="AlphaFoldDB" id="A0A4R3I4N1"/>
<evidence type="ECO:0000313" key="2">
    <source>
        <dbReference type="EMBL" id="TCS40186.1"/>
    </source>
</evidence>
<sequence>MFKKSTDKAVDPTKALRSDILSGMPKHEAFSKYRAAQGEPIRGSMIAAMLPDAADRASSRWLVYLMLALYWVPILGLYTASALQGNFAVIWGHFFWPTVVTYFLIRHSSVSYYFFIFLLLHTFYVAFNSNVPNPLFVPLVGLYCAGLTVLTVYTKMRLYPYQSFFHQKKNPNDTYVYTAEKDEVKPVAQKRRKRR</sequence>
<comment type="caution">
    <text evidence="2">The sequence shown here is derived from an EMBL/GenBank/DDBJ whole genome shotgun (WGS) entry which is preliminary data.</text>
</comment>
<gene>
    <name evidence="2" type="ORF">BCF53_110108</name>
</gene>
<feature type="transmembrane region" description="Helical" evidence="1">
    <location>
        <begin position="61"/>
        <end position="81"/>
    </location>
</feature>
<feature type="transmembrane region" description="Helical" evidence="1">
    <location>
        <begin position="135"/>
        <end position="153"/>
    </location>
</feature>
<dbReference type="OrthoDB" id="7059429at2"/>
<feature type="transmembrane region" description="Helical" evidence="1">
    <location>
        <begin position="87"/>
        <end position="105"/>
    </location>
</feature>
<organism evidence="2 3">
    <name type="scientific">Reinekea marinisedimentorum</name>
    <dbReference type="NCBI Taxonomy" id="230495"/>
    <lineage>
        <taxon>Bacteria</taxon>
        <taxon>Pseudomonadati</taxon>
        <taxon>Pseudomonadota</taxon>
        <taxon>Gammaproteobacteria</taxon>
        <taxon>Oceanospirillales</taxon>
        <taxon>Saccharospirillaceae</taxon>
        <taxon>Reinekea</taxon>
    </lineage>
</organism>
<name>A0A4R3I4N1_9GAMM</name>
<protein>
    <submittedName>
        <fullName evidence="2">Uncharacterized protein</fullName>
    </submittedName>
</protein>
<dbReference type="EMBL" id="SLZR01000010">
    <property type="protein sequence ID" value="TCS40186.1"/>
    <property type="molecule type" value="Genomic_DNA"/>
</dbReference>
<reference evidence="2 3" key="1">
    <citation type="submission" date="2019-03" db="EMBL/GenBank/DDBJ databases">
        <title>Genomic Encyclopedia of Archaeal and Bacterial Type Strains, Phase II (KMG-II): from individual species to whole genera.</title>
        <authorList>
            <person name="Goeker M."/>
        </authorList>
    </citation>
    <scope>NUCLEOTIDE SEQUENCE [LARGE SCALE GENOMIC DNA]</scope>
    <source>
        <strain evidence="2 3">DSM 15388</strain>
    </source>
</reference>
<dbReference type="Proteomes" id="UP000295793">
    <property type="component" value="Unassembled WGS sequence"/>
</dbReference>
<proteinExistence type="predicted"/>
<keyword evidence="1" id="KW-1133">Transmembrane helix</keyword>
<accession>A0A4R3I4N1</accession>
<dbReference type="RefSeq" id="WP_132702079.1">
    <property type="nucleotide sequence ID" value="NZ_SLZR01000010.1"/>
</dbReference>
<feature type="transmembrane region" description="Helical" evidence="1">
    <location>
        <begin position="112"/>
        <end position="129"/>
    </location>
</feature>
<evidence type="ECO:0000256" key="1">
    <source>
        <dbReference type="SAM" id="Phobius"/>
    </source>
</evidence>
<keyword evidence="1" id="KW-0472">Membrane</keyword>
<keyword evidence="3" id="KW-1185">Reference proteome</keyword>